<organism evidence="1 2">
    <name type="scientific">Pseudogulbenkiania ferrooxidans 2002</name>
    <dbReference type="NCBI Taxonomy" id="279714"/>
    <lineage>
        <taxon>Bacteria</taxon>
        <taxon>Pseudomonadati</taxon>
        <taxon>Pseudomonadota</taxon>
        <taxon>Betaproteobacteria</taxon>
        <taxon>Neisseriales</taxon>
        <taxon>Chromobacteriaceae</taxon>
        <taxon>Pseudogulbenkiania</taxon>
    </lineage>
</organism>
<dbReference type="RefSeq" id="WP_008952298.1">
    <property type="nucleotide sequence ID" value="NZ_ACIS01000001.1"/>
</dbReference>
<dbReference type="Pfam" id="PF05135">
    <property type="entry name" value="Phage_connect_1"/>
    <property type="match status" value="1"/>
</dbReference>
<dbReference type="EMBL" id="ACIS01000001">
    <property type="protein sequence ID" value="EEG10296.1"/>
    <property type="molecule type" value="Genomic_DNA"/>
</dbReference>
<dbReference type="Proteomes" id="UP000003165">
    <property type="component" value="Unassembled WGS sequence"/>
</dbReference>
<evidence type="ECO:0000313" key="2">
    <source>
        <dbReference type="Proteomes" id="UP000003165"/>
    </source>
</evidence>
<dbReference type="eggNOG" id="ENOG5031610">
    <property type="taxonomic scope" value="Bacteria"/>
</dbReference>
<accession>B9YYU3</accession>
<protein>
    <recommendedName>
        <fullName evidence="3">Phage gp6-like head-tail connector protein</fullName>
    </recommendedName>
</protein>
<name>B9YYU3_9NEIS</name>
<evidence type="ECO:0000313" key="1">
    <source>
        <dbReference type="EMBL" id="EEG10296.1"/>
    </source>
</evidence>
<comment type="caution">
    <text evidence="1">The sequence shown here is derived from an EMBL/GenBank/DDBJ whole genome shotgun (WGS) entry which is preliminary data.</text>
</comment>
<dbReference type="Gene3D" id="1.10.3230.30">
    <property type="entry name" value="Phage gp6-like head-tail connector protein"/>
    <property type="match status" value="1"/>
</dbReference>
<dbReference type="AlphaFoldDB" id="B9YYU3"/>
<dbReference type="InterPro" id="IPR021146">
    <property type="entry name" value="Phage_gp6-like_head-tail"/>
</dbReference>
<reference evidence="1 2" key="1">
    <citation type="submission" date="2009-02" db="EMBL/GenBank/DDBJ databases">
        <title>Sequencing of the draft genome and assembly of Lutiella nitroferrum 2002.</title>
        <authorList>
            <consortium name="US DOE Joint Genome Institute (JGI-PGF)"/>
            <person name="Lucas S."/>
            <person name="Copeland A."/>
            <person name="Lapidus A."/>
            <person name="Glavina del Rio T."/>
            <person name="Tice H."/>
            <person name="Bruce D."/>
            <person name="Goodwin L."/>
            <person name="Pitluck S."/>
            <person name="Larimer F."/>
            <person name="Land M.L."/>
            <person name="Hauser L."/>
            <person name="Coates J.D."/>
        </authorList>
    </citation>
    <scope>NUCLEOTIDE SEQUENCE [LARGE SCALE GENOMIC DNA]</scope>
    <source>
        <strain evidence="1 2">2002</strain>
    </source>
</reference>
<dbReference type="NCBIfam" id="TIGR01560">
    <property type="entry name" value="put_DNA_pack"/>
    <property type="match status" value="1"/>
</dbReference>
<keyword evidence="2" id="KW-1185">Reference proteome</keyword>
<evidence type="ECO:0008006" key="3">
    <source>
        <dbReference type="Google" id="ProtNLM"/>
    </source>
</evidence>
<proteinExistence type="predicted"/>
<sequence length="183" mass="20207">MQEKLITAQDAASIVTLAQIKAQCRIDVDITDDDTLLTLYLLAAVEACQHELGRPILPQSWEREFDDPALQLCLRQDVTTVSKVTAITATAEIDLAGDEWRLAKGYKLIAVAGWPYGTLAVRVGFTCAAWPDAANVPEPIKLWILLRVATAYATREALVEGVQLTQLPRTFVDGLLDPYRSLR</sequence>
<gene>
    <name evidence="1" type="ORF">FuraDRAFT_0278</name>
</gene>
<dbReference type="CDD" id="cd08054">
    <property type="entry name" value="gp6"/>
    <property type="match status" value="1"/>
</dbReference>
<dbReference type="InterPro" id="IPR006450">
    <property type="entry name" value="Phage_HK97_gp6-like"/>
</dbReference>